<evidence type="ECO:0000313" key="1">
    <source>
        <dbReference type="EMBL" id="OTI61258.1"/>
    </source>
</evidence>
<dbReference type="EMBL" id="NFFZ01000007">
    <property type="protein sequence ID" value="OTI61258.1"/>
    <property type="molecule type" value="Genomic_DNA"/>
</dbReference>
<dbReference type="AlphaFoldDB" id="A0A241XPL7"/>
<gene>
    <name evidence="1" type="ORF">CAZ10_15370</name>
</gene>
<sequence>MYYLMIWDRYLASIGRDGCLDKVEIPLDVANFFFRLDVEQYPILSSLSFDDYDMFSGAQIDSLVGELCSVASINPLISETVESMVDIMLKARALGKNILFDPFKVD</sequence>
<name>A0A241XPL7_PSEAI</name>
<comment type="caution">
    <text evidence="1">The sequence shown here is derived from an EMBL/GenBank/DDBJ whole genome shotgun (WGS) entry which is preliminary data.</text>
</comment>
<dbReference type="Proteomes" id="UP000194857">
    <property type="component" value="Unassembled WGS sequence"/>
</dbReference>
<organism evidence="1 2">
    <name type="scientific">Pseudomonas aeruginosa</name>
    <dbReference type="NCBI Taxonomy" id="287"/>
    <lineage>
        <taxon>Bacteria</taxon>
        <taxon>Pseudomonadati</taxon>
        <taxon>Pseudomonadota</taxon>
        <taxon>Gammaproteobacteria</taxon>
        <taxon>Pseudomonadales</taxon>
        <taxon>Pseudomonadaceae</taxon>
        <taxon>Pseudomonas</taxon>
    </lineage>
</organism>
<accession>A0A241XPL7</accession>
<reference evidence="1 2" key="1">
    <citation type="submission" date="2017-05" db="EMBL/GenBank/DDBJ databases">
        <authorList>
            <person name="Song R."/>
            <person name="Chenine A.L."/>
            <person name="Ruprecht R.M."/>
        </authorList>
    </citation>
    <scope>NUCLEOTIDE SEQUENCE [LARGE SCALE GENOMIC DNA]</scope>
    <source>
        <strain evidence="1 2">S567_C10_BS</strain>
    </source>
</reference>
<protein>
    <submittedName>
        <fullName evidence="1">Uncharacterized protein</fullName>
    </submittedName>
</protein>
<proteinExistence type="predicted"/>
<evidence type="ECO:0000313" key="2">
    <source>
        <dbReference type="Proteomes" id="UP000194857"/>
    </source>
</evidence>
<dbReference type="RefSeq" id="WP_034059389.1">
    <property type="nucleotide sequence ID" value="NZ_CAADLT010000099.1"/>
</dbReference>